<keyword evidence="3" id="KW-1003">Cell membrane</keyword>
<dbReference type="GO" id="GO:0005524">
    <property type="term" value="F:ATP binding"/>
    <property type="evidence" value="ECO:0007669"/>
    <property type="project" value="UniProtKB-KW"/>
</dbReference>
<feature type="region of interest" description="Disordered" evidence="11">
    <location>
        <begin position="672"/>
        <end position="697"/>
    </location>
</feature>
<evidence type="ECO:0000256" key="4">
    <source>
        <dbReference type="ARBA" id="ARBA00022692"/>
    </source>
</evidence>
<dbReference type="InterPro" id="IPR043428">
    <property type="entry name" value="LivM-like"/>
</dbReference>
<dbReference type="GO" id="GO:0015658">
    <property type="term" value="F:branched-chain amino acid transmembrane transporter activity"/>
    <property type="evidence" value="ECO:0007669"/>
    <property type="project" value="InterPro"/>
</dbReference>
<feature type="transmembrane region" description="Helical" evidence="12">
    <location>
        <begin position="283"/>
        <end position="302"/>
    </location>
</feature>
<dbReference type="GO" id="GO:0016887">
    <property type="term" value="F:ATP hydrolysis activity"/>
    <property type="evidence" value="ECO:0007669"/>
    <property type="project" value="InterPro"/>
</dbReference>
<evidence type="ECO:0000256" key="9">
    <source>
        <dbReference type="ARBA" id="ARBA00023136"/>
    </source>
</evidence>
<dbReference type="InterPro" id="IPR027417">
    <property type="entry name" value="P-loop_NTPase"/>
</dbReference>
<evidence type="ECO:0000313" key="15">
    <source>
        <dbReference type="Proteomes" id="UP000294692"/>
    </source>
</evidence>
<dbReference type="GO" id="GO:0006865">
    <property type="term" value="P:amino acid transport"/>
    <property type="evidence" value="ECO:0007669"/>
    <property type="project" value="UniProtKB-KW"/>
</dbReference>
<reference evidence="14 15" key="1">
    <citation type="submission" date="2019-03" db="EMBL/GenBank/DDBJ databases">
        <title>Genomic Encyclopedia of Type Strains, Phase IV (KMG-IV): sequencing the most valuable type-strain genomes for metagenomic binning, comparative biology and taxonomic classification.</title>
        <authorList>
            <person name="Goeker M."/>
        </authorList>
    </citation>
    <scope>NUCLEOTIDE SEQUENCE [LARGE SCALE GENOMIC DNA]</scope>
    <source>
        <strain evidence="14 15">DSM 100048</strain>
    </source>
</reference>
<feature type="transmembrane region" description="Helical" evidence="12">
    <location>
        <begin position="530"/>
        <end position="550"/>
    </location>
</feature>
<dbReference type="PROSITE" id="PS50893">
    <property type="entry name" value="ABC_TRANSPORTER_2"/>
    <property type="match status" value="1"/>
</dbReference>
<dbReference type="SMART" id="SM00382">
    <property type="entry name" value="AAA"/>
    <property type="match status" value="1"/>
</dbReference>
<evidence type="ECO:0000256" key="2">
    <source>
        <dbReference type="ARBA" id="ARBA00022448"/>
    </source>
</evidence>
<proteinExistence type="inferred from homology"/>
<dbReference type="PANTHER" id="PTHR11795">
    <property type="entry name" value="BRANCHED-CHAIN AMINO ACID TRANSPORT SYSTEM PERMEASE PROTEIN LIVH"/>
    <property type="match status" value="1"/>
</dbReference>
<evidence type="ECO:0000313" key="14">
    <source>
        <dbReference type="EMBL" id="TCV01382.1"/>
    </source>
</evidence>
<dbReference type="InterPro" id="IPR003593">
    <property type="entry name" value="AAA+_ATPase"/>
</dbReference>
<feature type="transmembrane region" description="Helical" evidence="12">
    <location>
        <begin position="388"/>
        <end position="405"/>
    </location>
</feature>
<feature type="transmembrane region" description="Helical" evidence="12">
    <location>
        <begin position="437"/>
        <end position="457"/>
    </location>
</feature>
<protein>
    <submittedName>
        <fullName evidence="14">ABC-type branched-subunit amino acid transport system ATPase component</fullName>
    </submittedName>
</protein>
<feature type="transmembrane region" description="Helical" evidence="12">
    <location>
        <begin position="570"/>
        <end position="592"/>
    </location>
</feature>
<keyword evidence="6" id="KW-0067">ATP-binding</keyword>
<evidence type="ECO:0000259" key="13">
    <source>
        <dbReference type="PROSITE" id="PS50893"/>
    </source>
</evidence>
<evidence type="ECO:0000256" key="11">
    <source>
        <dbReference type="SAM" id="MobiDB-lite"/>
    </source>
</evidence>
<dbReference type="SUPFAM" id="SSF52540">
    <property type="entry name" value="P-loop containing nucleoside triphosphate hydrolases"/>
    <property type="match status" value="1"/>
</dbReference>
<evidence type="ECO:0000256" key="8">
    <source>
        <dbReference type="ARBA" id="ARBA00022989"/>
    </source>
</evidence>
<feature type="transmembrane region" description="Helical" evidence="12">
    <location>
        <begin position="411"/>
        <end position="430"/>
    </location>
</feature>
<evidence type="ECO:0000256" key="7">
    <source>
        <dbReference type="ARBA" id="ARBA00022970"/>
    </source>
</evidence>
<feature type="transmembrane region" description="Helical" evidence="12">
    <location>
        <begin position="148"/>
        <end position="174"/>
    </location>
</feature>
<dbReference type="Pfam" id="PF02653">
    <property type="entry name" value="BPD_transp_2"/>
    <property type="match status" value="2"/>
</dbReference>
<feature type="transmembrane region" description="Helical" evidence="12">
    <location>
        <begin position="335"/>
        <end position="352"/>
    </location>
</feature>
<evidence type="ECO:0000256" key="12">
    <source>
        <dbReference type="SAM" id="Phobius"/>
    </source>
</evidence>
<comment type="subcellular location">
    <subcellularLocation>
        <location evidence="1">Cell membrane</location>
        <topology evidence="1">Multi-pass membrane protein</topology>
    </subcellularLocation>
</comment>
<feature type="transmembrane region" description="Helical" evidence="12">
    <location>
        <begin position="201"/>
        <end position="223"/>
    </location>
</feature>
<feature type="transmembrane region" description="Helical" evidence="12">
    <location>
        <begin position="229"/>
        <end position="248"/>
    </location>
</feature>
<dbReference type="Gene3D" id="3.40.50.300">
    <property type="entry name" value="P-loop containing nucleotide triphosphate hydrolases"/>
    <property type="match status" value="1"/>
</dbReference>
<feature type="transmembrane region" description="Helical" evidence="12">
    <location>
        <begin position="358"/>
        <end position="376"/>
    </location>
</feature>
<feature type="domain" description="ABC transporter" evidence="13">
    <location>
        <begin position="700"/>
        <end position="941"/>
    </location>
</feature>
<dbReference type="CDD" id="cd03219">
    <property type="entry name" value="ABC_Mj1267_LivG_branched"/>
    <property type="match status" value="1"/>
</dbReference>
<name>A0A4R3VCL3_9BURK</name>
<feature type="transmembrane region" description="Helical" evidence="12">
    <location>
        <begin position="255"/>
        <end position="277"/>
    </location>
</feature>
<dbReference type="EMBL" id="SMBX01000002">
    <property type="protein sequence ID" value="TCV01382.1"/>
    <property type="molecule type" value="Genomic_DNA"/>
</dbReference>
<keyword evidence="4 12" id="KW-0812">Transmembrane</keyword>
<dbReference type="Proteomes" id="UP000294692">
    <property type="component" value="Unassembled WGS sequence"/>
</dbReference>
<feature type="compositionally biased region" description="Low complexity" evidence="11">
    <location>
        <begin position="679"/>
        <end position="696"/>
    </location>
</feature>
<evidence type="ECO:0000256" key="10">
    <source>
        <dbReference type="ARBA" id="ARBA00037998"/>
    </source>
</evidence>
<dbReference type="AlphaFoldDB" id="A0A4R3VCL3"/>
<keyword evidence="5" id="KW-0547">Nucleotide-binding</keyword>
<dbReference type="GO" id="GO:0005886">
    <property type="term" value="C:plasma membrane"/>
    <property type="evidence" value="ECO:0007669"/>
    <property type="project" value="UniProtKB-SubCell"/>
</dbReference>
<organism evidence="14 15">
    <name type="scientific">Paracandidimonas soli</name>
    <dbReference type="NCBI Taxonomy" id="1917182"/>
    <lineage>
        <taxon>Bacteria</taxon>
        <taxon>Pseudomonadati</taxon>
        <taxon>Pseudomonadota</taxon>
        <taxon>Betaproteobacteria</taxon>
        <taxon>Burkholderiales</taxon>
        <taxon>Alcaligenaceae</taxon>
        <taxon>Paracandidimonas</taxon>
    </lineage>
</organism>
<feature type="transmembrane region" description="Helical" evidence="12">
    <location>
        <begin position="604"/>
        <end position="629"/>
    </location>
</feature>
<keyword evidence="9 12" id="KW-0472">Membrane</keyword>
<gene>
    <name evidence="14" type="ORF">EV686_10292</name>
</gene>
<keyword evidence="7" id="KW-0029">Amino-acid transport</keyword>
<feature type="transmembrane region" description="Helical" evidence="12">
    <location>
        <begin position="45"/>
        <end position="62"/>
    </location>
</feature>
<feature type="transmembrane region" description="Helical" evidence="12">
    <location>
        <begin position="15"/>
        <end position="38"/>
    </location>
</feature>
<dbReference type="PANTHER" id="PTHR11795:SF442">
    <property type="entry name" value="ABC TRANSPORTER ATP-BINDING PROTEIN"/>
    <property type="match status" value="1"/>
</dbReference>
<comment type="caution">
    <text evidence="14">The sequence shown here is derived from an EMBL/GenBank/DDBJ whole genome shotgun (WGS) entry which is preliminary data.</text>
</comment>
<accession>A0A4R3VCL3</accession>
<feature type="transmembrane region" description="Helical" evidence="12">
    <location>
        <begin position="480"/>
        <end position="496"/>
    </location>
</feature>
<keyword evidence="2" id="KW-0813">Transport</keyword>
<dbReference type="CDD" id="cd06582">
    <property type="entry name" value="TM_PBP1_LivH_like"/>
    <property type="match status" value="1"/>
</dbReference>
<dbReference type="InterPro" id="IPR001851">
    <property type="entry name" value="ABC_transp_permease"/>
</dbReference>
<evidence type="ECO:0000256" key="3">
    <source>
        <dbReference type="ARBA" id="ARBA00022475"/>
    </source>
</evidence>
<feature type="transmembrane region" description="Helical" evidence="12">
    <location>
        <begin position="74"/>
        <end position="98"/>
    </location>
</feature>
<dbReference type="Pfam" id="PF00005">
    <property type="entry name" value="ABC_tran"/>
    <property type="match status" value="1"/>
</dbReference>
<evidence type="ECO:0000256" key="5">
    <source>
        <dbReference type="ARBA" id="ARBA00022741"/>
    </source>
</evidence>
<keyword evidence="15" id="KW-1185">Reference proteome</keyword>
<keyword evidence="8 12" id="KW-1133">Transmembrane helix</keyword>
<sequence>MQFLFGAGRMTLSGLFVQFINGLAEASSLFLVAAGLSLIFGVTRIVNFAHGSLYMLGLYVAYSLVERWGDSALGFWTALLCAALLIAMLGLLIEVLLLRRIYRAPEMFQLLATFALVLIFNDAALWLWGPDDLLGPLAPGLDGAVELFGRYVPVYDLLLVAIGPLVLLALWLLLTRTRWGALIRAATQDREMLGALGVNQAWLFTSVFALGAFLAALGGALQIPRQPAALALDLSIIGDVFVVVVVGGMGSIPGAYLAALLIAQVKALCIALGVVSIGGFEFAFPKLTLAVEFICMALVLVFRPWGLLGKPLAQLRHQSAVEAPLAQSSAGERRVWLLLLAALALTPLLSSSLPYAPILIQDILMTVLFAASLHFMMGPGGMVSFGHAAYFGLGAYAAALLFKLAGWSMPAAMLGAPVLVLLAAIVFGWFCVRLSGVYLAMLTLAFAQIVWSIIFQWDGLTGGSNGIIGIWPAQWLSGDRFFYLVLAVVVAGAWMLRRMQFSPFGHALRASRDSAMRADACGIPVRSVQWAAFSVAGLFAGLAGVLFVFAKGGASPEVISVAKSVDALVMVLLGGIQAMAGPVLGATAFTLLQDWFVGATEYWRALFGLVILMLVLLFPSGLAGAIQLLRDKARGKRRSLRTGKISEGGKPLHEQDPWKELAQAMDGLPGAARTDGGTAAMPAPSPAHSGGSASSGEPLLNVRGLTKRFGGNVAVDEVEFSLAPGEMLALIGPNGAGKSTTFNMLGGQLKADGGSVLFDGTELLGRPSGAMASMGIGRTFQISTLFASMRVVENVQIALMASQGRIWNAWKAAADIGREAALELLDQVGMRDQADLPCSQLAYGDVKRVELAVSLAARPRLLLMDEPTAGMAPSERAGLMALVRRLARERDMAVLFTEHSMDVVFGYADRIVVLSRGRLIAQGDAQAIQSHAQVQAVYFGTGKTFDAR</sequence>
<evidence type="ECO:0000256" key="6">
    <source>
        <dbReference type="ARBA" id="ARBA00022840"/>
    </source>
</evidence>
<comment type="similarity">
    <text evidence="10">Belongs to the binding-protein-dependent transport system permease family. LivHM subfamily.</text>
</comment>
<dbReference type="InterPro" id="IPR052157">
    <property type="entry name" value="BCAA_transport_permease"/>
</dbReference>
<evidence type="ECO:0000256" key="1">
    <source>
        <dbReference type="ARBA" id="ARBA00004651"/>
    </source>
</evidence>
<feature type="transmembrane region" description="Helical" evidence="12">
    <location>
        <begin position="110"/>
        <end position="128"/>
    </location>
</feature>
<dbReference type="CDD" id="cd06581">
    <property type="entry name" value="TM_PBP1_LivM_like"/>
    <property type="match status" value="1"/>
</dbReference>
<dbReference type="InterPro" id="IPR003439">
    <property type="entry name" value="ABC_transporter-like_ATP-bd"/>
</dbReference>